<evidence type="ECO:0000313" key="2">
    <source>
        <dbReference type="EMBL" id="KAL0378492.1"/>
    </source>
</evidence>
<gene>
    <name evidence="2" type="ORF">Sradi_3154700</name>
</gene>
<dbReference type="InterPro" id="IPR054722">
    <property type="entry name" value="PolX-like_BBD"/>
</dbReference>
<feature type="domain" description="Retrovirus-related Pol polyprotein from transposon TNT 1-94-like beta-barrel" evidence="1">
    <location>
        <begin position="75"/>
        <end position="130"/>
    </location>
</feature>
<dbReference type="Pfam" id="PF22936">
    <property type="entry name" value="Pol_BBD"/>
    <property type="match status" value="1"/>
</dbReference>
<organism evidence="2">
    <name type="scientific">Sesamum radiatum</name>
    <name type="common">Black benniseed</name>
    <dbReference type="NCBI Taxonomy" id="300843"/>
    <lineage>
        <taxon>Eukaryota</taxon>
        <taxon>Viridiplantae</taxon>
        <taxon>Streptophyta</taxon>
        <taxon>Embryophyta</taxon>
        <taxon>Tracheophyta</taxon>
        <taxon>Spermatophyta</taxon>
        <taxon>Magnoliopsida</taxon>
        <taxon>eudicotyledons</taxon>
        <taxon>Gunneridae</taxon>
        <taxon>Pentapetalae</taxon>
        <taxon>asterids</taxon>
        <taxon>lamiids</taxon>
        <taxon>Lamiales</taxon>
        <taxon>Pedaliaceae</taxon>
        <taxon>Sesamum</taxon>
    </lineage>
</organism>
<dbReference type="EMBL" id="JACGWJ010000013">
    <property type="protein sequence ID" value="KAL0378492.1"/>
    <property type="molecule type" value="Genomic_DNA"/>
</dbReference>
<accession>A0AAW2RE04</accession>
<protein>
    <recommendedName>
        <fullName evidence="1">Retrovirus-related Pol polyprotein from transposon TNT 1-94-like beta-barrel domain-containing protein</fullName>
    </recommendedName>
</protein>
<dbReference type="AlphaFoldDB" id="A0AAW2RE04"/>
<reference evidence="2" key="1">
    <citation type="submission" date="2020-06" db="EMBL/GenBank/DDBJ databases">
        <authorList>
            <person name="Li T."/>
            <person name="Hu X."/>
            <person name="Zhang T."/>
            <person name="Song X."/>
            <person name="Zhang H."/>
            <person name="Dai N."/>
            <person name="Sheng W."/>
            <person name="Hou X."/>
            <person name="Wei L."/>
        </authorList>
    </citation>
    <scope>NUCLEOTIDE SEQUENCE</scope>
    <source>
        <strain evidence="2">G02</strain>
        <tissue evidence="2">Leaf</tissue>
    </source>
</reference>
<sequence length="190" mass="21758">MNFSDMKCDIPELKGDNYKVWKERILLHLGWMDIDYAIRKIEPAPITETSQPDEVDLYEKWERKGLENLRKPVESECYIYSGNKMGSRVKAIGTCRLVLNSGFVLVLEKTFYIPNFSRNLISVSRLVPYGYSFKFGDDITLFYNNHLVGNGTLSNGLYHINLQSDALYTLHVSANAGIKRCVMNEDSSVL</sequence>
<comment type="caution">
    <text evidence="2">The sequence shown here is derived from an EMBL/GenBank/DDBJ whole genome shotgun (WGS) entry which is preliminary data.</text>
</comment>
<evidence type="ECO:0000259" key="1">
    <source>
        <dbReference type="Pfam" id="PF22936"/>
    </source>
</evidence>
<reference evidence="2" key="2">
    <citation type="journal article" date="2024" name="Plant">
        <title>Genomic evolution and insights into agronomic trait innovations of Sesamum species.</title>
        <authorList>
            <person name="Miao H."/>
            <person name="Wang L."/>
            <person name="Qu L."/>
            <person name="Liu H."/>
            <person name="Sun Y."/>
            <person name="Le M."/>
            <person name="Wang Q."/>
            <person name="Wei S."/>
            <person name="Zheng Y."/>
            <person name="Lin W."/>
            <person name="Duan Y."/>
            <person name="Cao H."/>
            <person name="Xiong S."/>
            <person name="Wang X."/>
            <person name="Wei L."/>
            <person name="Li C."/>
            <person name="Ma Q."/>
            <person name="Ju M."/>
            <person name="Zhao R."/>
            <person name="Li G."/>
            <person name="Mu C."/>
            <person name="Tian Q."/>
            <person name="Mei H."/>
            <person name="Zhang T."/>
            <person name="Gao T."/>
            <person name="Zhang H."/>
        </authorList>
    </citation>
    <scope>NUCLEOTIDE SEQUENCE</scope>
    <source>
        <strain evidence="2">G02</strain>
    </source>
</reference>
<proteinExistence type="predicted"/>
<name>A0AAW2RE04_SESRA</name>